<protein>
    <recommendedName>
        <fullName evidence="4">Guanylate cyclase domain-containing protein</fullName>
    </recommendedName>
</protein>
<evidence type="ECO:0000313" key="3">
    <source>
        <dbReference type="Proteomes" id="UP000663860"/>
    </source>
</evidence>
<reference evidence="2" key="1">
    <citation type="submission" date="2021-02" db="EMBL/GenBank/DDBJ databases">
        <authorList>
            <person name="Nowell W R."/>
        </authorList>
    </citation>
    <scope>NUCLEOTIDE SEQUENCE</scope>
</reference>
<gene>
    <name evidence="2" type="ORF">IZO911_LOCUS175</name>
</gene>
<dbReference type="EMBL" id="CAJNOE010000001">
    <property type="protein sequence ID" value="CAF0712280.1"/>
    <property type="molecule type" value="Genomic_DNA"/>
</dbReference>
<dbReference type="AlphaFoldDB" id="A0A813ME14"/>
<comment type="caution">
    <text evidence="2">The sequence shown here is derived from an EMBL/GenBank/DDBJ whole genome shotgun (WGS) entry which is preliminary data.</text>
</comment>
<name>A0A813ME14_9BILA</name>
<sequence length="99" mass="11441">MIKQNNETRFSVDGQSPPCRLSNQSCSFIYQLPDVVLQRKRNQKMPYAETFHGIILFADVSGFTEMCQKYSSDVQRGVNQLANALNGYMAFYFARDLDW</sequence>
<accession>A0A813ME14</accession>
<dbReference type="Proteomes" id="UP000663860">
    <property type="component" value="Unassembled WGS sequence"/>
</dbReference>
<dbReference type="Gene3D" id="3.30.70.1230">
    <property type="entry name" value="Nucleotide cyclase"/>
    <property type="match status" value="1"/>
</dbReference>
<proteinExistence type="predicted"/>
<organism evidence="2 3">
    <name type="scientific">Adineta steineri</name>
    <dbReference type="NCBI Taxonomy" id="433720"/>
    <lineage>
        <taxon>Eukaryota</taxon>
        <taxon>Metazoa</taxon>
        <taxon>Spiralia</taxon>
        <taxon>Gnathifera</taxon>
        <taxon>Rotifera</taxon>
        <taxon>Eurotatoria</taxon>
        <taxon>Bdelloidea</taxon>
        <taxon>Adinetida</taxon>
        <taxon>Adinetidae</taxon>
        <taxon>Adineta</taxon>
    </lineage>
</organism>
<evidence type="ECO:0000313" key="2">
    <source>
        <dbReference type="EMBL" id="CAF0712280.1"/>
    </source>
</evidence>
<keyword evidence="1" id="KW-0456">Lyase</keyword>
<evidence type="ECO:0008006" key="4">
    <source>
        <dbReference type="Google" id="ProtNLM"/>
    </source>
</evidence>
<evidence type="ECO:0000256" key="1">
    <source>
        <dbReference type="ARBA" id="ARBA00023239"/>
    </source>
</evidence>
<dbReference type="GO" id="GO:0016829">
    <property type="term" value="F:lyase activity"/>
    <property type="evidence" value="ECO:0007669"/>
    <property type="project" value="UniProtKB-KW"/>
</dbReference>
<dbReference type="InterPro" id="IPR029787">
    <property type="entry name" value="Nucleotide_cyclase"/>
</dbReference>